<dbReference type="EMBL" id="JANAVB010008999">
    <property type="protein sequence ID" value="KAJ6840971.1"/>
    <property type="molecule type" value="Genomic_DNA"/>
</dbReference>
<name>A0AAX6HK33_IRIPA</name>
<organism evidence="1 2">
    <name type="scientific">Iris pallida</name>
    <name type="common">Sweet iris</name>
    <dbReference type="NCBI Taxonomy" id="29817"/>
    <lineage>
        <taxon>Eukaryota</taxon>
        <taxon>Viridiplantae</taxon>
        <taxon>Streptophyta</taxon>
        <taxon>Embryophyta</taxon>
        <taxon>Tracheophyta</taxon>
        <taxon>Spermatophyta</taxon>
        <taxon>Magnoliopsida</taxon>
        <taxon>Liliopsida</taxon>
        <taxon>Asparagales</taxon>
        <taxon>Iridaceae</taxon>
        <taxon>Iridoideae</taxon>
        <taxon>Irideae</taxon>
        <taxon>Iris</taxon>
    </lineage>
</organism>
<gene>
    <name evidence="1" type="ORF">M6B38_308885</name>
</gene>
<sequence>MGFAGGVGLGRTAVLAEEAHMPRSLPGCSCGRYGTFESGDRRGAARSGGMWRGGDIYIYFSCVVCCRHGGYGVDGKRRSRKTKGIRGGELCGCILCLR</sequence>
<protein>
    <submittedName>
        <fullName evidence="1">Uncharacterized protein</fullName>
    </submittedName>
</protein>
<dbReference type="AlphaFoldDB" id="A0AAX6HK33"/>
<evidence type="ECO:0000313" key="1">
    <source>
        <dbReference type="EMBL" id="KAJ6840971.1"/>
    </source>
</evidence>
<keyword evidence="2" id="KW-1185">Reference proteome</keyword>
<dbReference type="Proteomes" id="UP001140949">
    <property type="component" value="Unassembled WGS sequence"/>
</dbReference>
<proteinExistence type="predicted"/>
<comment type="caution">
    <text evidence="1">The sequence shown here is derived from an EMBL/GenBank/DDBJ whole genome shotgun (WGS) entry which is preliminary data.</text>
</comment>
<accession>A0AAX6HK33</accession>
<reference evidence="1" key="1">
    <citation type="journal article" date="2023" name="GigaByte">
        <title>Genome assembly of the bearded iris, Iris pallida Lam.</title>
        <authorList>
            <person name="Bruccoleri R.E."/>
            <person name="Oakeley E.J."/>
            <person name="Faust A.M.E."/>
            <person name="Altorfer M."/>
            <person name="Dessus-Babus S."/>
            <person name="Burckhardt D."/>
            <person name="Oertli M."/>
            <person name="Naumann U."/>
            <person name="Petersen F."/>
            <person name="Wong J."/>
        </authorList>
    </citation>
    <scope>NUCLEOTIDE SEQUENCE</scope>
    <source>
        <strain evidence="1">GSM-AAB239-AS_SAM_17_03QT</strain>
    </source>
</reference>
<reference evidence="1" key="2">
    <citation type="submission" date="2023-04" db="EMBL/GenBank/DDBJ databases">
        <authorList>
            <person name="Bruccoleri R.E."/>
            <person name="Oakeley E.J."/>
            <person name="Faust A.-M."/>
            <person name="Dessus-Babus S."/>
            <person name="Altorfer M."/>
            <person name="Burckhardt D."/>
            <person name="Oertli M."/>
            <person name="Naumann U."/>
            <person name="Petersen F."/>
            <person name="Wong J."/>
        </authorList>
    </citation>
    <scope>NUCLEOTIDE SEQUENCE</scope>
    <source>
        <strain evidence="1">GSM-AAB239-AS_SAM_17_03QT</strain>
        <tissue evidence="1">Leaf</tissue>
    </source>
</reference>
<evidence type="ECO:0000313" key="2">
    <source>
        <dbReference type="Proteomes" id="UP001140949"/>
    </source>
</evidence>